<dbReference type="PANTHER" id="PTHR13520">
    <property type="entry name" value="RAD50-INTERACTING PROTEIN 1 RINT-1"/>
    <property type="match status" value="1"/>
</dbReference>
<dbReference type="InterPro" id="IPR042044">
    <property type="entry name" value="EXOC6PINT-1/Sec15/Tip20_C_dom2"/>
</dbReference>
<accession>A0A5B6ZJ66</accession>
<sequence>MQDLGPRQEKLLQAVKAMNDIEEGLVSVAKFHPQWHHLMKSVDTRVDKTLAVLRPQVLADHRALLASLGWPPKILTSKIGSGKIIDLPNPLVLMQVDKRKSYSESFLSLCALQHLQTRREERQLNLLGYKECDMGLWAIDELVSPIASRTEYHFSKWDDQPELMFAFVFKITRDFILGVDDVLQPLIDRARLVSYSAKEAWVHAMVQMLSGYLAKKVFSVLAERYKDKQARLDVKSSWLHLIDLIIAFDKWMQSLVNTETLLFGVSERLGGFSRGISVFSIFCDRPDWLKIWAKIELKDAWEKLKAESKDERAWLVENKYGIRFPIDGKTEEFLLYSREDHKAPLIAESALKIAWEMIERCQTLPTILPRIQFIRSTSARFLWYFFNVLLLRCKRTELPGGSLDDSVMRVCTSINAARYCESKLREWSDDVSFLEIRIVENFSNMHIKDDANDDSCFFGEEIKSLAELETNWLGEIISDLLRQFETLSWEYVQIKERFEHEQKEVESTDFTVSVDLVEALDSIRSQLNVIRMNLNPKDFLDLWRSVADGLDHFIFHSIPMSGNRFSDVGINQFGADMQALFIVFQPFCARPEAFFPCIRDSLKLLKMNKEEVKHFQVVLCNDENRIKYLRCSGISHISFNQAWKILSSRKFRI</sequence>
<dbReference type="EMBL" id="GHES01013640">
    <property type="protein sequence ID" value="MPA44199.1"/>
    <property type="molecule type" value="Transcribed_RNA"/>
</dbReference>
<protein>
    <recommendedName>
        <fullName evidence="2">RINT1-like protein MAG2L</fullName>
    </recommendedName>
</protein>
<evidence type="ECO:0000313" key="1">
    <source>
        <dbReference type="EMBL" id="MPA44199.1"/>
    </source>
</evidence>
<dbReference type="Gene3D" id="1.20.58.670">
    <property type="entry name" value="Dsl1p vesicle tethering complex, Tip20p subunit, domain D"/>
    <property type="match status" value="1"/>
</dbReference>
<dbReference type="GO" id="GO:0060628">
    <property type="term" value="P:regulation of ER to Golgi vesicle-mediated transport"/>
    <property type="evidence" value="ECO:0007669"/>
    <property type="project" value="TreeGrafter"/>
</dbReference>
<dbReference type="InterPro" id="IPR007528">
    <property type="entry name" value="RINT1_Tip20"/>
</dbReference>
<dbReference type="AlphaFoldDB" id="A0A5B6ZJ66"/>
<dbReference type="GO" id="GO:0070939">
    <property type="term" value="C:Dsl1/NZR complex"/>
    <property type="evidence" value="ECO:0007669"/>
    <property type="project" value="InterPro"/>
</dbReference>
<dbReference type="PANTHER" id="PTHR13520:SF0">
    <property type="entry name" value="RAD50-INTERACTING PROTEIN 1"/>
    <property type="match status" value="1"/>
</dbReference>
<evidence type="ECO:0008006" key="2">
    <source>
        <dbReference type="Google" id="ProtNLM"/>
    </source>
</evidence>
<dbReference type="GO" id="GO:0006888">
    <property type="term" value="P:endoplasmic reticulum to Golgi vesicle-mediated transport"/>
    <property type="evidence" value="ECO:0007669"/>
    <property type="project" value="InterPro"/>
</dbReference>
<dbReference type="Pfam" id="PF04437">
    <property type="entry name" value="RINT1_TIP1"/>
    <property type="match status" value="1"/>
</dbReference>
<dbReference type="GO" id="GO:0006890">
    <property type="term" value="P:retrograde vesicle-mediated transport, Golgi to endoplasmic reticulum"/>
    <property type="evidence" value="ECO:0007669"/>
    <property type="project" value="InterPro"/>
</dbReference>
<gene>
    <name evidence="1" type="ORF">Din_013640</name>
</gene>
<name>A0A5B6ZJ66_DAVIN</name>
<organism evidence="1">
    <name type="scientific">Davidia involucrata</name>
    <name type="common">Dove tree</name>
    <dbReference type="NCBI Taxonomy" id="16924"/>
    <lineage>
        <taxon>Eukaryota</taxon>
        <taxon>Viridiplantae</taxon>
        <taxon>Streptophyta</taxon>
        <taxon>Embryophyta</taxon>
        <taxon>Tracheophyta</taxon>
        <taxon>Spermatophyta</taxon>
        <taxon>Magnoliopsida</taxon>
        <taxon>eudicotyledons</taxon>
        <taxon>Gunneridae</taxon>
        <taxon>Pentapetalae</taxon>
        <taxon>asterids</taxon>
        <taxon>Cornales</taxon>
        <taxon>Nyssaceae</taxon>
        <taxon>Davidia</taxon>
    </lineage>
</organism>
<proteinExistence type="predicted"/>
<dbReference type="PROSITE" id="PS51386">
    <property type="entry name" value="RINT1_TIP20"/>
    <property type="match status" value="1"/>
</dbReference>
<reference evidence="1" key="1">
    <citation type="submission" date="2019-08" db="EMBL/GenBank/DDBJ databases">
        <title>Reference gene set and small RNA set construction with multiple tissues from Davidia involucrata Baill.</title>
        <authorList>
            <person name="Yang H."/>
            <person name="Zhou C."/>
            <person name="Li G."/>
            <person name="Wang J."/>
            <person name="Gao P."/>
            <person name="Wang M."/>
            <person name="Wang R."/>
            <person name="Zhao Y."/>
        </authorList>
    </citation>
    <scope>NUCLEOTIDE SEQUENCE</scope>
    <source>
        <tissue evidence="1">Mixed with DoveR01_LX</tissue>
    </source>
</reference>